<dbReference type="NCBIfam" id="TIGR04131">
    <property type="entry name" value="Bac_Flav_CTERM"/>
    <property type="match status" value="1"/>
</dbReference>
<dbReference type="Pfam" id="PF01436">
    <property type="entry name" value="NHL"/>
    <property type="match status" value="2"/>
</dbReference>
<dbReference type="Pfam" id="PF05345">
    <property type="entry name" value="He_PIG"/>
    <property type="match status" value="1"/>
</dbReference>
<keyword evidence="1" id="KW-0677">Repeat</keyword>
<dbReference type="PANTHER" id="PTHR13833">
    <property type="match status" value="1"/>
</dbReference>
<gene>
    <name evidence="5" type="ORF">IDJ76_10105</name>
</gene>
<dbReference type="InterPro" id="IPR008964">
    <property type="entry name" value="Invasin/intimin_cell_adhesion"/>
</dbReference>
<dbReference type="Gene3D" id="2.60.40.10">
    <property type="entry name" value="Immunoglobulins"/>
    <property type="match status" value="1"/>
</dbReference>
<keyword evidence="3" id="KW-0732">Signal</keyword>
<feature type="chain" id="PRO_5038037002" evidence="3">
    <location>
        <begin position="23"/>
        <end position="1300"/>
    </location>
</feature>
<sequence length="1300" mass="136128">MRRVHAIVYCLIAILAVNNSYAQSPKFRDLPPQNYTVGTPIAPLVPNPRTGAGTVPPNIYGEVTTFAGSGAAGSVDALSRAASFNNPLDVKFDAAGNLFVADAGNNLIRKITPAGLVSTFAGDGTAGYRDGNGTAARLNHPTALVFDPAGIMFVVDQGNQLIRRITPTGDVSVYAGVPGVVGITNNTFNNPTGITIDAAGNLYISDTGNGRIRQVPTPGGYIVPFAGGGTGRGAAAINGPGVTANVGGGSHLTIGPEGSFYVTNGELIRRITPSANVSTVAGVYMTKGAFDGDSRTALFQNLFGITINIANTIYVADPGNHLIRRFGRQEDFISKLAGTADAPGFADGTGGNAQLNRPSGLCEDNNGFLYLADAGNNAIRKISTTGYQIFPALPAGLVFDARTGIISGTPTVASPATDYTIIGYNTEGKGVYIVNIQVNELSKQNQTITFDPLPAKKETDLDFPYVVGSTNPGLPITLESSDISIASISDGKIHIVGPGTVTITAYQKGNPYYNDATPVSRQLVIAEVAIVYQYPTVTPKASPILIPLDNTGSLTLMPSAVATVTTDPAQPEPSVKLKETLYNCAQVGPQTASITAGYGPDPADPLSAKFDHPTNIVYDVSSGNLYIADRGNYKIRKIGTDTRVTTLAGSGSPGRDDGQPKVSTFSRNLLTITTDAEGNTYVCDVENSLIRKITPAGVVSTFADDALRPFNDLDPMTVVAIAVDKLGFVYVTDGYRIYKITHDGSTATVFAGSGLKYTGINLDNNIDGVGATAAFNTITGLFFAQNGDLYVSSSALNDQNRIRKVTPAGVVTTVYAKTDPLLRFTRLVVDSQGNIFVASSEPKIYKITAAGVLTIFAGSTVVGDIGSADGTGQTAKFYDPQGIAIDPSDNLYIADTDNHLIRKITPAGVITTIAGSGEAGFLDNTKTSNKKTTDIPFIVISAITITSTYQALTIPYLDACPAVVPDYTATATAKSSCTNTFHFTQTPAAGTVLTNGQTIDLMLTVNDDLSPYDKATVTFKITANKLPTPIVTISPLTPQICDGEAITFTAQATNGGNNPTYQWMVNGLNAFTGDALFTSSVLKTGDNVTCVVTNNDGCAPTNSAPSSPAIVNADPAINVAFSIVPSVAGPICPGSKISFLAVSSGSNVNSTQLSYQWQVNGNKAGSNSPEFSSTTLINGDKVICVITITAKCAVSPAIETAAYIAVIRSESDCRIILPNTFTPNGDGVNDFWNLPVLVNYPDCLVSIYNRYGKLVFQSVGYSKPWDGNYNGLALPAGTYYYIVDTKTSSKLVSGSVTILR</sequence>
<reference evidence="5" key="1">
    <citation type="submission" date="2020-09" db="EMBL/GenBank/DDBJ databases">
        <title>Novel species of Mucilaginibacter isolated from a glacier on the Tibetan Plateau.</title>
        <authorList>
            <person name="Liu Q."/>
            <person name="Xin Y.-H."/>
        </authorList>
    </citation>
    <scope>NUCLEOTIDE SEQUENCE</scope>
    <source>
        <strain evidence="5">ZB1P21</strain>
    </source>
</reference>
<dbReference type="PANTHER" id="PTHR13833:SF71">
    <property type="entry name" value="NHL DOMAIN-CONTAINING PROTEIN"/>
    <property type="match status" value="1"/>
</dbReference>
<dbReference type="InterPro" id="IPR056822">
    <property type="entry name" value="TEN_NHL"/>
</dbReference>
<feature type="domain" description="Ig-like" evidence="4">
    <location>
        <begin position="1029"/>
        <end position="1112"/>
    </location>
</feature>
<evidence type="ECO:0000256" key="2">
    <source>
        <dbReference type="PROSITE-ProRule" id="PRU00504"/>
    </source>
</evidence>
<evidence type="ECO:0000313" key="5">
    <source>
        <dbReference type="EMBL" id="MBD1393452.1"/>
    </source>
</evidence>
<dbReference type="SUPFAM" id="SSF63829">
    <property type="entry name" value="Calcium-dependent phosphotriesterase"/>
    <property type="match status" value="2"/>
</dbReference>
<dbReference type="Pfam" id="PF13585">
    <property type="entry name" value="CHU_C"/>
    <property type="match status" value="1"/>
</dbReference>
<dbReference type="InterPro" id="IPR036179">
    <property type="entry name" value="Ig-like_dom_sf"/>
</dbReference>
<dbReference type="PROSITE" id="PS51125">
    <property type="entry name" value="NHL"/>
    <property type="match status" value="1"/>
</dbReference>
<dbReference type="InterPro" id="IPR013783">
    <property type="entry name" value="Ig-like_fold"/>
</dbReference>
<dbReference type="PROSITE" id="PS50835">
    <property type="entry name" value="IG_LIKE"/>
    <property type="match status" value="1"/>
</dbReference>
<dbReference type="SUPFAM" id="SSF49373">
    <property type="entry name" value="Invasin/intimin cell-adhesion fragments"/>
    <property type="match status" value="1"/>
</dbReference>
<evidence type="ECO:0000256" key="1">
    <source>
        <dbReference type="ARBA" id="ARBA00022737"/>
    </source>
</evidence>
<accession>A0A926NR15</accession>
<comment type="caution">
    <text evidence="5">The sequence shown here is derived from an EMBL/GenBank/DDBJ whole genome shotgun (WGS) entry which is preliminary data.</text>
</comment>
<dbReference type="Gene3D" id="2.120.10.30">
    <property type="entry name" value="TolB, C-terminal domain"/>
    <property type="match status" value="8"/>
</dbReference>
<dbReference type="InterPro" id="IPR011042">
    <property type="entry name" value="6-blade_b-propeller_TolB-like"/>
</dbReference>
<dbReference type="RefSeq" id="WP_191163201.1">
    <property type="nucleotide sequence ID" value="NZ_JACWMX010000004.1"/>
</dbReference>
<organism evidence="5 6">
    <name type="scientific">Mucilaginibacter glaciei</name>
    <dbReference type="NCBI Taxonomy" id="2772109"/>
    <lineage>
        <taxon>Bacteria</taxon>
        <taxon>Pseudomonadati</taxon>
        <taxon>Bacteroidota</taxon>
        <taxon>Sphingobacteriia</taxon>
        <taxon>Sphingobacteriales</taxon>
        <taxon>Sphingobacteriaceae</taxon>
        <taxon>Mucilaginibacter</taxon>
    </lineage>
</organism>
<evidence type="ECO:0000313" key="6">
    <source>
        <dbReference type="Proteomes" id="UP000619078"/>
    </source>
</evidence>
<keyword evidence="6" id="KW-1185">Reference proteome</keyword>
<dbReference type="InterPro" id="IPR026341">
    <property type="entry name" value="T9SS_type_B"/>
</dbReference>
<feature type="repeat" description="NHL" evidence="2">
    <location>
        <begin position="175"/>
        <end position="218"/>
    </location>
</feature>
<name>A0A926NR15_9SPHI</name>
<dbReference type="EMBL" id="JACWMX010000004">
    <property type="protein sequence ID" value="MBD1393452.1"/>
    <property type="molecule type" value="Genomic_DNA"/>
</dbReference>
<protein>
    <submittedName>
        <fullName evidence="5">Gliding motility-associated C-terminal domain-containing protein</fullName>
    </submittedName>
</protein>
<dbReference type="InterPro" id="IPR007110">
    <property type="entry name" value="Ig-like_dom"/>
</dbReference>
<evidence type="ECO:0000256" key="3">
    <source>
        <dbReference type="SAM" id="SignalP"/>
    </source>
</evidence>
<evidence type="ECO:0000259" key="4">
    <source>
        <dbReference type="PROSITE" id="PS50835"/>
    </source>
</evidence>
<dbReference type="Proteomes" id="UP000619078">
    <property type="component" value="Unassembled WGS sequence"/>
</dbReference>
<feature type="signal peptide" evidence="3">
    <location>
        <begin position="1"/>
        <end position="22"/>
    </location>
</feature>
<dbReference type="InterPro" id="IPR001258">
    <property type="entry name" value="NHL_repeat"/>
</dbReference>
<proteinExistence type="predicted"/>
<dbReference type="Gene3D" id="2.60.40.1080">
    <property type="match status" value="1"/>
</dbReference>
<dbReference type="SUPFAM" id="SSF48726">
    <property type="entry name" value="Immunoglobulin"/>
    <property type="match status" value="1"/>
</dbReference>
<dbReference type="Pfam" id="PF25021">
    <property type="entry name" value="TEN_NHL"/>
    <property type="match status" value="1"/>
</dbReference>